<protein>
    <submittedName>
        <fullName evidence="3">Nuclease-related domain-containing protein</fullName>
    </submittedName>
</protein>
<feature type="region of interest" description="Disordered" evidence="1">
    <location>
        <begin position="403"/>
        <end position="430"/>
    </location>
</feature>
<accession>A0ABT7JKW5</accession>
<dbReference type="InterPro" id="IPR008969">
    <property type="entry name" value="CarboxyPept-like_regulatory"/>
</dbReference>
<dbReference type="SUPFAM" id="SSF49464">
    <property type="entry name" value="Carboxypeptidase regulatory domain-like"/>
    <property type="match status" value="1"/>
</dbReference>
<organism evidence="3 4">
    <name type="scientific">Deinococcus rhizophilus</name>
    <dbReference type="NCBI Taxonomy" id="3049544"/>
    <lineage>
        <taxon>Bacteria</taxon>
        <taxon>Thermotogati</taxon>
        <taxon>Deinococcota</taxon>
        <taxon>Deinococci</taxon>
        <taxon>Deinococcales</taxon>
        <taxon>Deinococcaceae</taxon>
        <taxon>Deinococcus</taxon>
    </lineage>
</organism>
<dbReference type="RefSeq" id="WP_285525377.1">
    <property type="nucleotide sequence ID" value="NZ_JASNGB010000268.1"/>
</dbReference>
<feature type="domain" description="NERD" evidence="2">
    <location>
        <begin position="20"/>
        <end position="111"/>
    </location>
</feature>
<feature type="non-terminal residue" evidence="3">
    <location>
        <position position="430"/>
    </location>
</feature>
<dbReference type="EMBL" id="JASNGB010000268">
    <property type="protein sequence ID" value="MDL2345711.1"/>
    <property type="molecule type" value="Genomic_DNA"/>
</dbReference>
<reference evidence="3 4" key="1">
    <citation type="submission" date="2023-05" db="EMBL/GenBank/DDBJ databases">
        <authorList>
            <person name="Gao F."/>
        </authorList>
    </citation>
    <scope>NUCLEOTIDE SEQUENCE [LARGE SCALE GENOMIC DNA]</scope>
    <source>
        <strain evidence="3 4">MIMF12</strain>
    </source>
</reference>
<evidence type="ECO:0000313" key="4">
    <source>
        <dbReference type="Proteomes" id="UP001302059"/>
    </source>
</evidence>
<evidence type="ECO:0000313" key="3">
    <source>
        <dbReference type="EMBL" id="MDL2345711.1"/>
    </source>
</evidence>
<gene>
    <name evidence="3" type="ORF">QOL99_16380</name>
</gene>
<keyword evidence="4" id="KW-1185">Reference proteome</keyword>
<evidence type="ECO:0000256" key="1">
    <source>
        <dbReference type="SAM" id="MobiDB-lite"/>
    </source>
</evidence>
<name>A0ABT7JKW5_9DEIO</name>
<comment type="caution">
    <text evidence="3">The sequence shown here is derived from an EMBL/GenBank/DDBJ whole genome shotgun (WGS) entry which is preliminary data.</text>
</comment>
<dbReference type="Pfam" id="PF08378">
    <property type="entry name" value="NERD"/>
    <property type="match status" value="1"/>
</dbReference>
<evidence type="ECO:0000259" key="2">
    <source>
        <dbReference type="Pfam" id="PF08378"/>
    </source>
</evidence>
<sequence length="430" mass="47030">MTIYAGSAHTVADIPESLYEELKFLLQGRPDAFALLEFTSPGGHHRQIDCAVVSAGGVDLIEIKHKRNPVRGTADGPWATEDDGRLNVFSNRKAGVTENPYQQAANSGGDLAWGLARVLGLRRERVRVYPMVLIPEAHPECEIAEHSNVKLALGSDALKDTLRAYNWKAVWSPDEYGELPGRLGLTPIELGNVTGRVVDGETGQPVRGVRINVPGRDEPLHSDFRGGFRFMAPLGAHLSLVLEPETSHEVTGLELSVSHRHLDLGNVALPPVVTEAARQAALAQLEVEFQQRLTSLQAVSHEQVEHLTALNQTLLDGLQREHDERRTLERRLAGAVKQAAPGDLGSQVQQRHELARVREQLEHSEHLLQELRRPEVQIGDAIRREAAEHLVVLRAARLPALPPAGSPVGLPGDAPRFRVTGRSAAPVPRA</sequence>
<proteinExistence type="predicted"/>
<dbReference type="InterPro" id="IPR011528">
    <property type="entry name" value="NERD"/>
</dbReference>
<dbReference type="Proteomes" id="UP001302059">
    <property type="component" value="Unassembled WGS sequence"/>
</dbReference>